<proteinExistence type="predicted"/>
<keyword evidence="2" id="KW-1185">Reference proteome</keyword>
<protein>
    <submittedName>
        <fullName evidence="1">Uncharacterized protein</fullName>
    </submittedName>
</protein>
<accession>A0A4Y2ML76</accession>
<name>A0A4Y2ML76_ARAVE</name>
<organism evidence="1 2">
    <name type="scientific">Araneus ventricosus</name>
    <name type="common">Orbweaver spider</name>
    <name type="synonym">Epeira ventricosa</name>
    <dbReference type="NCBI Taxonomy" id="182803"/>
    <lineage>
        <taxon>Eukaryota</taxon>
        <taxon>Metazoa</taxon>
        <taxon>Ecdysozoa</taxon>
        <taxon>Arthropoda</taxon>
        <taxon>Chelicerata</taxon>
        <taxon>Arachnida</taxon>
        <taxon>Araneae</taxon>
        <taxon>Araneomorphae</taxon>
        <taxon>Entelegynae</taxon>
        <taxon>Araneoidea</taxon>
        <taxon>Araneidae</taxon>
        <taxon>Araneus</taxon>
    </lineage>
</organism>
<dbReference type="AlphaFoldDB" id="A0A4Y2ML76"/>
<dbReference type="Proteomes" id="UP000499080">
    <property type="component" value="Unassembled WGS sequence"/>
</dbReference>
<evidence type="ECO:0000313" key="1">
    <source>
        <dbReference type="EMBL" id="GBN27931.1"/>
    </source>
</evidence>
<sequence>MDGPPKCASKIGLLEVVKYIFAISTDNEKEFMSTLCTDELIVKVNEGDLLEEDQNDIDYFVFFEMSDEDQEIFFYFDTATVVSLYCILRNITFSFIYWQKGFNLLLRVIFW</sequence>
<gene>
    <name evidence="1" type="ORF">AVEN_147733_1</name>
</gene>
<evidence type="ECO:0000313" key="2">
    <source>
        <dbReference type="Proteomes" id="UP000499080"/>
    </source>
</evidence>
<dbReference type="EMBL" id="BGPR01007572">
    <property type="protein sequence ID" value="GBN27931.1"/>
    <property type="molecule type" value="Genomic_DNA"/>
</dbReference>
<reference evidence="1 2" key="1">
    <citation type="journal article" date="2019" name="Sci. Rep.">
        <title>Orb-weaving spider Araneus ventricosus genome elucidates the spidroin gene catalogue.</title>
        <authorList>
            <person name="Kono N."/>
            <person name="Nakamura H."/>
            <person name="Ohtoshi R."/>
            <person name="Moran D.A.P."/>
            <person name="Shinohara A."/>
            <person name="Yoshida Y."/>
            <person name="Fujiwara M."/>
            <person name="Mori M."/>
            <person name="Tomita M."/>
            <person name="Arakawa K."/>
        </authorList>
    </citation>
    <scope>NUCLEOTIDE SEQUENCE [LARGE SCALE GENOMIC DNA]</scope>
</reference>
<comment type="caution">
    <text evidence="1">The sequence shown here is derived from an EMBL/GenBank/DDBJ whole genome shotgun (WGS) entry which is preliminary data.</text>
</comment>